<dbReference type="EMBL" id="FORX01000001">
    <property type="protein sequence ID" value="SFJ01884.1"/>
    <property type="molecule type" value="Genomic_DNA"/>
</dbReference>
<evidence type="ECO:0000259" key="8">
    <source>
        <dbReference type="Pfam" id="PF13193"/>
    </source>
</evidence>
<dbReference type="GO" id="GO:0003987">
    <property type="term" value="F:acetate-CoA ligase activity"/>
    <property type="evidence" value="ECO:0007669"/>
    <property type="project" value="UniProtKB-UniRule"/>
</dbReference>
<dbReference type="InterPro" id="IPR000873">
    <property type="entry name" value="AMP-dep_synth/lig_dom"/>
</dbReference>
<dbReference type="PROSITE" id="PS00455">
    <property type="entry name" value="AMP_BINDING"/>
    <property type="match status" value="1"/>
</dbReference>
<keyword evidence="11" id="KW-1185">Reference proteome</keyword>
<dbReference type="InterPro" id="IPR025110">
    <property type="entry name" value="AMP-bd_C"/>
</dbReference>
<dbReference type="InterPro" id="IPR045851">
    <property type="entry name" value="AMP-bd_C_sf"/>
</dbReference>
<name>A0A1I3MXN7_9BACT</name>
<sequence>MERRTGMKRGLPRKENAMKETDMAYGEELVFRPLPQLVIEANVNPQEFATAQASAKADNLGYWEDAAQELDWFNKWDVVLDDSEAPRYQWFKGAQCNIVYNALDRHITTANKNKLALIWEGEAGDTKKYTYYELYREVNKLANAMRSLGLGKGDRVVLYMPLIPQTMMAMLACAKIGAVHCAVFAGFSAKALRQRITEVEAKLVVTADGFYRNGRIVNLKATVDEALVGGCDCVETVVVVNRAKLDVDMGEARDIWYDALVRQERSDAATEIMNSDDPLFILHTSGTTGEPKGIVHGHAGYMVGLHRSLDWVFDIKPTDIFWCTGDMGWITGHSYVVYGPLIAGTTTVMYEGHPLYPQADRMWDIVARYGVTILYTAPTVIRMLMRYGNQYPRMHDLSTLRLLASVGEPISPDTWLWFYKFIGHSQCPILDTWWQTETGGCMISPFPVSVLKPGSVHRPMPGIEVDIVDEDGNPVEAGVAGNLIVTRPWPSMLLDIFGKPELRDATYWPLGPGKYWAGDIATRDEDGLIWIHGRSDDVMNIAGHRIGNVELENAFLTHKAVADAAVIGIPDKIKGEVAKAYIVLQAEFAALDDRNEIIRMLKTHIRKEVGPVAVIRSMEFVEALPRTSSGKIVRRVLKAREAGVQVDLGAVVED</sequence>
<evidence type="ECO:0000259" key="9">
    <source>
        <dbReference type="Pfam" id="PF16177"/>
    </source>
</evidence>
<dbReference type="SUPFAM" id="SSF56801">
    <property type="entry name" value="Acetyl-CoA synthetase-like"/>
    <property type="match status" value="1"/>
</dbReference>
<feature type="domain" description="AMP-dependent synthetase/ligase" evidence="7">
    <location>
        <begin position="110"/>
        <end position="489"/>
    </location>
</feature>
<reference evidence="11" key="1">
    <citation type="submission" date="2016-10" db="EMBL/GenBank/DDBJ databases">
        <authorList>
            <person name="Varghese N."/>
            <person name="Submissions S."/>
        </authorList>
    </citation>
    <scope>NUCLEOTIDE SEQUENCE [LARGE SCALE GENOMIC DNA]</scope>
    <source>
        <strain evidence="11">DSM 5918</strain>
    </source>
</reference>
<keyword evidence="5" id="KW-0007">Acetylation</keyword>
<dbReference type="PANTHER" id="PTHR24095:SF14">
    <property type="entry name" value="ACETYL-COENZYME A SYNTHETASE 1"/>
    <property type="match status" value="1"/>
</dbReference>
<protein>
    <recommendedName>
        <fullName evidence="6">Acetate--CoA ligase</fullName>
        <ecNumber evidence="6">6.2.1.1</ecNumber>
    </recommendedName>
</protein>
<dbReference type="Pfam" id="PF00501">
    <property type="entry name" value="AMP-binding"/>
    <property type="match status" value="1"/>
</dbReference>
<feature type="domain" description="Acetyl-coenzyme A synthetase N-terminal" evidence="9">
    <location>
        <begin position="53"/>
        <end position="102"/>
    </location>
</feature>
<evidence type="ECO:0000256" key="2">
    <source>
        <dbReference type="ARBA" id="ARBA00022598"/>
    </source>
</evidence>
<dbReference type="GO" id="GO:0016208">
    <property type="term" value="F:AMP binding"/>
    <property type="evidence" value="ECO:0007669"/>
    <property type="project" value="InterPro"/>
</dbReference>
<dbReference type="Pfam" id="PF13193">
    <property type="entry name" value="AMP-binding_C"/>
    <property type="match status" value="1"/>
</dbReference>
<evidence type="ECO:0000259" key="7">
    <source>
        <dbReference type="Pfam" id="PF00501"/>
    </source>
</evidence>
<evidence type="ECO:0000256" key="5">
    <source>
        <dbReference type="ARBA" id="ARBA00022990"/>
    </source>
</evidence>
<dbReference type="EC" id="6.2.1.1" evidence="6"/>
<comment type="similarity">
    <text evidence="1">Belongs to the ATP-dependent AMP-binding enzyme family.</text>
</comment>
<dbReference type="FunFam" id="3.40.50.12780:FF:000001">
    <property type="entry name" value="Acetyl-coenzyme A synthetase"/>
    <property type="match status" value="1"/>
</dbReference>
<gene>
    <name evidence="10" type="ORF">SAMN04488082_101113</name>
</gene>
<dbReference type="InterPro" id="IPR042099">
    <property type="entry name" value="ANL_N_sf"/>
</dbReference>
<evidence type="ECO:0000256" key="3">
    <source>
        <dbReference type="ARBA" id="ARBA00022741"/>
    </source>
</evidence>
<dbReference type="InterPro" id="IPR020845">
    <property type="entry name" value="AMP-binding_CS"/>
</dbReference>
<evidence type="ECO:0000313" key="10">
    <source>
        <dbReference type="EMBL" id="SFJ01884.1"/>
    </source>
</evidence>
<organism evidence="10 11">
    <name type="scientific">Desulfomicrobium apsheronum</name>
    <dbReference type="NCBI Taxonomy" id="52560"/>
    <lineage>
        <taxon>Bacteria</taxon>
        <taxon>Pseudomonadati</taxon>
        <taxon>Thermodesulfobacteriota</taxon>
        <taxon>Desulfovibrionia</taxon>
        <taxon>Desulfovibrionales</taxon>
        <taxon>Desulfomicrobiaceae</taxon>
        <taxon>Desulfomicrobium</taxon>
    </lineage>
</organism>
<dbReference type="InterPro" id="IPR011904">
    <property type="entry name" value="Ac_CoA_lig"/>
</dbReference>
<dbReference type="Proteomes" id="UP000198635">
    <property type="component" value="Unassembled WGS sequence"/>
</dbReference>
<feature type="domain" description="AMP-binding enzyme C-terminal" evidence="8">
    <location>
        <begin position="550"/>
        <end position="631"/>
    </location>
</feature>
<dbReference type="AlphaFoldDB" id="A0A1I3MXN7"/>
<dbReference type="Gene3D" id="3.40.50.12780">
    <property type="entry name" value="N-terminal domain of ligase-like"/>
    <property type="match status" value="1"/>
</dbReference>
<evidence type="ECO:0000313" key="11">
    <source>
        <dbReference type="Proteomes" id="UP000198635"/>
    </source>
</evidence>
<keyword evidence="4" id="KW-0067">ATP-binding</keyword>
<dbReference type="PANTHER" id="PTHR24095">
    <property type="entry name" value="ACETYL-COENZYME A SYNTHETASE"/>
    <property type="match status" value="1"/>
</dbReference>
<dbReference type="Pfam" id="PF16177">
    <property type="entry name" value="ACAS_N"/>
    <property type="match status" value="1"/>
</dbReference>
<keyword evidence="2" id="KW-0436">Ligase</keyword>
<proteinExistence type="inferred from homology"/>
<accession>A0A1I3MXN7</accession>
<dbReference type="NCBIfam" id="TIGR02188">
    <property type="entry name" value="Ac_CoA_lig_AcsA"/>
    <property type="match status" value="1"/>
</dbReference>
<dbReference type="Gene3D" id="3.30.300.30">
    <property type="match status" value="1"/>
</dbReference>
<dbReference type="InterPro" id="IPR032387">
    <property type="entry name" value="ACAS_N"/>
</dbReference>
<dbReference type="GO" id="GO:0019427">
    <property type="term" value="P:acetyl-CoA biosynthetic process from acetate"/>
    <property type="evidence" value="ECO:0007669"/>
    <property type="project" value="UniProtKB-UniRule"/>
</dbReference>
<evidence type="ECO:0000256" key="1">
    <source>
        <dbReference type="ARBA" id="ARBA00006432"/>
    </source>
</evidence>
<dbReference type="GO" id="GO:0005524">
    <property type="term" value="F:ATP binding"/>
    <property type="evidence" value="ECO:0007669"/>
    <property type="project" value="UniProtKB-KW"/>
</dbReference>
<dbReference type="NCBIfam" id="NF001208">
    <property type="entry name" value="PRK00174.1"/>
    <property type="match status" value="1"/>
</dbReference>
<evidence type="ECO:0000256" key="6">
    <source>
        <dbReference type="NCBIfam" id="TIGR02188"/>
    </source>
</evidence>
<dbReference type="STRING" id="52560.SAMN04488082_101113"/>
<evidence type="ECO:0000256" key="4">
    <source>
        <dbReference type="ARBA" id="ARBA00022840"/>
    </source>
</evidence>
<keyword evidence="3" id="KW-0547">Nucleotide-binding</keyword>